<sequence>MPSCASRSPVSEIMKPARFMTQLVVVLFSFFTRYYPSYHGQSSFCFFAYLTHWSNTTILLLNFLQLSPRFCANTNTHHFTATLPLFILTAWLGLVVPFNPSTLSHLMSWIEHLLPAILQITVLLQRHPPQPPRKRFVLVGVAYLLMYLIWTFIFDLLGLNLHGRDYIYAAISWRNDPLHSSVFSLISLLLYVVIYAGVQVLTEKILRVKSKKEFEMISRKDSRDYALDAHNPSVIRLASSRSSELDEDDSHFVI</sequence>
<accession>A0A9W7B1B9</accession>
<feature type="transmembrane region" description="Helical" evidence="1">
    <location>
        <begin position="181"/>
        <end position="202"/>
    </location>
</feature>
<dbReference type="EMBL" id="BRXY01000264">
    <property type="protein sequence ID" value="GMH82034.1"/>
    <property type="molecule type" value="Genomic_DNA"/>
</dbReference>
<keyword evidence="3" id="KW-1185">Reference proteome</keyword>
<dbReference type="AlphaFoldDB" id="A0A9W7B1B9"/>
<feature type="transmembrane region" description="Helical" evidence="1">
    <location>
        <begin position="136"/>
        <end position="161"/>
    </location>
</feature>
<keyword evidence="1" id="KW-1133">Transmembrane helix</keyword>
<gene>
    <name evidence="2" type="ORF">TrST_g3247</name>
</gene>
<name>A0A9W7B1B9_9STRA</name>
<protein>
    <submittedName>
        <fullName evidence="2">Uncharacterized protein</fullName>
    </submittedName>
</protein>
<keyword evidence="1" id="KW-0472">Membrane</keyword>
<feature type="transmembrane region" description="Helical" evidence="1">
    <location>
        <begin position="41"/>
        <end position="64"/>
    </location>
</feature>
<comment type="caution">
    <text evidence="2">The sequence shown here is derived from an EMBL/GenBank/DDBJ whole genome shotgun (WGS) entry which is preliminary data.</text>
</comment>
<keyword evidence="1" id="KW-0812">Transmembrane</keyword>
<evidence type="ECO:0000256" key="1">
    <source>
        <dbReference type="SAM" id="Phobius"/>
    </source>
</evidence>
<dbReference type="Proteomes" id="UP001165085">
    <property type="component" value="Unassembled WGS sequence"/>
</dbReference>
<dbReference type="OrthoDB" id="188889at2759"/>
<evidence type="ECO:0000313" key="3">
    <source>
        <dbReference type="Proteomes" id="UP001165085"/>
    </source>
</evidence>
<evidence type="ECO:0000313" key="2">
    <source>
        <dbReference type="EMBL" id="GMH82034.1"/>
    </source>
</evidence>
<feature type="transmembrane region" description="Helical" evidence="1">
    <location>
        <begin position="17"/>
        <end position="35"/>
    </location>
</feature>
<proteinExistence type="predicted"/>
<organism evidence="2 3">
    <name type="scientific">Triparma strigata</name>
    <dbReference type="NCBI Taxonomy" id="1606541"/>
    <lineage>
        <taxon>Eukaryota</taxon>
        <taxon>Sar</taxon>
        <taxon>Stramenopiles</taxon>
        <taxon>Ochrophyta</taxon>
        <taxon>Bolidophyceae</taxon>
        <taxon>Parmales</taxon>
        <taxon>Triparmaceae</taxon>
        <taxon>Triparma</taxon>
    </lineage>
</organism>
<feature type="transmembrane region" description="Helical" evidence="1">
    <location>
        <begin position="76"/>
        <end position="94"/>
    </location>
</feature>
<reference evidence="3" key="1">
    <citation type="journal article" date="2023" name="Commun. Biol.">
        <title>Genome analysis of Parmales, the sister group of diatoms, reveals the evolutionary specialization of diatoms from phago-mixotrophs to photoautotrophs.</title>
        <authorList>
            <person name="Ban H."/>
            <person name="Sato S."/>
            <person name="Yoshikawa S."/>
            <person name="Yamada K."/>
            <person name="Nakamura Y."/>
            <person name="Ichinomiya M."/>
            <person name="Sato N."/>
            <person name="Blanc-Mathieu R."/>
            <person name="Endo H."/>
            <person name="Kuwata A."/>
            <person name="Ogata H."/>
        </authorList>
    </citation>
    <scope>NUCLEOTIDE SEQUENCE [LARGE SCALE GENOMIC DNA]</scope>
    <source>
        <strain evidence="3">NIES 3701</strain>
    </source>
</reference>